<dbReference type="KEGG" id="prh:LT40_04755"/>
<feature type="domain" description="ABC toxin N-terminal" evidence="3">
    <location>
        <begin position="6"/>
        <end position="139"/>
    </location>
</feature>
<dbReference type="STRING" id="216142.LT40_04755"/>
<name>A0A089ZPZ9_9PSED</name>
<dbReference type="Pfam" id="PF18276">
    <property type="entry name" value="TcA_TcB_BD"/>
    <property type="match status" value="1"/>
</dbReference>
<dbReference type="Pfam" id="PF18413">
    <property type="entry name" value="Neuraminidase"/>
    <property type="match status" value="1"/>
</dbReference>
<dbReference type="RefSeq" id="WP_043187102.1">
    <property type="nucleotide sequence ID" value="NZ_CP009533.1"/>
</dbReference>
<sequence length="1610" mass="178195">MTIAASLNESFRDALVAYYLGEVVPNDVTLADLGLTEKLRTENDLYEYLLLDTQVTQAVETSPVASAIASLQQYVNGALLGMEPGYDDVRFSENLLGEWRDIRSQYPIWAANQQLTWYPSLYIDPSLRMKKSSYFQQLENDINQNRISLDTTQEAVQNYLASFEEVANLTIINGYIAGTDFKESTYYFIGKSRAEGAYYWRSVNMAERSYISHGEGPKHDNPNPGAWSDWKKANLPISDAAIEHTIRPVYFNRRLFVTWAELTHSVETTQTQALEAEAPESDGRYAHRSLAKPKAASRLRLNLTYKKYDDSWSAPQCYLEVEVDTAKITRQWTDKDKDDPEYGTAKLLINSVAVVDTSTNPEAMLLLLYGGQVAGTSADGALDTYAVLKTVKIDKNFNPMPLFPTSGVVDGSSNDSGQHRPLVMRAGRLFGISNTGRFQFPVTGGEISIASVVTRDPHPDNAAGVGGWNYANWQRRVADLQSGTTVTLAANRLTVTARTQTEFSPQRRTSVLKITATGVDNYEISITLPTGDDTTERLALTGPSTFKATGGKFKANGSFRIAATLGNSPSRALLANSDFSYDHDVRLDVSSGSASLVGKFVNMALVRDLLRLVPNGESIALRFIYYPGSSATLWTQGVCTYESAVNGYQLFLARPSSMLEPTPVSLSSKVNLKVDSTVHPQLLPGQNPQTVSFAINPETLRPDWSTTWPSGETGFTVMHGVYVTEQQGPQVNSLGHCVRATKIELRTVGASDALRSPKISTYTNSSLGIAEFIDFTGSSIAQNDKNDRARQPIRMNTLFARNLIERASIALENLLSWTTQHLPEPALGNAGDEPYMDFKGANGLYFWELFFHLPFLISHRLNAEQQFGEAEYWLGFIFDPSRRSDSSGRPDYWNVRPLVDAISRERSTRGPIDPDGIASDNPVHYRKAIYNHYIKNLIDRGDAAYRQLTPDALNEAKLWYVRVLDLLGPRPDKRLVSGWSPITLEKLRNSVNGKLRAFEQRLNDQARIVAQSAAANEGRSLVIFEQPPLVLMPFRTDPTVPELDSPHFRVALNRELVQNWDNAEARLRNLRHNRTLDGKPLQLPLFAAPLDPRALLSAFGSGAAGGAAGRLLTQEIPHYRFRVMHERATRAVDNLIQFGSTLLSLLERKEGAQLQEMQQQQAWDMAKQGVVLQQLVQQVEAEGRKALLANRAIAEGRLAYYGRLADEVVSAGEVAAGALHLQGRVAEGVGAVSEAIGEGLKVPPNQVGAVGGVIAGMAGGAIVGASTGGWRLEGVAGIATAIAKGAAAGFHGAAEALDRTEQYRRRHQEWMHAEDQAKREIEQIDAQLAVHDEQAKVTAEQLRQTELMVDQAATTYQFLSKRFTNAQLYQWLNGQFATFYYQAYDTTVSLCLAAEACWQYEIADLKTRFIQPGAWKDSYRGLTAGESLKLNLMKMEAAYLQRNARQLEITKTVSVRRLLETDAKPWATVVADLGKNGGLEIKLEQGLFDNDYPGQYLRRIKRISVTLPAVLGPYEDLAAILTQTYSKVEMGETVGSNVWENMRASQQIAISSGMDDDGMFTLNFDDERYLPFEGTGAVSSWNLRFTRSTPELLASLSDVIVRVSYTAKSA</sequence>
<dbReference type="Proteomes" id="UP000029499">
    <property type="component" value="Chromosome"/>
</dbReference>
<keyword evidence="5" id="KW-1185">Reference proteome</keyword>
<feature type="domain" description="Neuraminidase-like" evidence="2">
    <location>
        <begin position="169"/>
        <end position="352"/>
    </location>
</feature>
<protein>
    <recommendedName>
        <fullName evidence="6">Insecticidal toxin protein</fullName>
    </recommendedName>
</protein>
<gene>
    <name evidence="4" type="ORF">LT40_04755</name>
</gene>
<dbReference type="eggNOG" id="COG1538">
    <property type="taxonomic scope" value="Bacteria"/>
</dbReference>
<dbReference type="eggNOG" id="COG1566">
    <property type="taxonomic scope" value="Bacteria"/>
</dbReference>
<evidence type="ECO:0000313" key="5">
    <source>
        <dbReference type="Proteomes" id="UP000029499"/>
    </source>
</evidence>
<dbReference type="InterPro" id="IPR040840">
    <property type="entry name" value="TcA_TcB_BD"/>
</dbReference>
<dbReference type="InterPro" id="IPR046839">
    <property type="entry name" value="ABC_toxin_N"/>
</dbReference>
<dbReference type="HOGENOM" id="CLU_005587_2_0_6"/>
<evidence type="ECO:0000313" key="4">
    <source>
        <dbReference type="EMBL" id="AIS16761.1"/>
    </source>
</evidence>
<dbReference type="OrthoDB" id="9781691at2"/>
<evidence type="ECO:0000259" key="3">
    <source>
        <dbReference type="Pfam" id="PF20220"/>
    </source>
</evidence>
<organism evidence="4 5">
    <name type="scientific">Pseudomonas rhizosphaerae</name>
    <dbReference type="NCBI Taxonomy" id="216142"/>
    <lineage>
        <taxon>Bacteria</taxon>
        <taxon>Pseudomonadati</taxon>
        <taxon>Pseudomonadota</taxon>
        <taxon>Gammaproteobacteria</taxon>
        <taxon>Pseudomonadales</taxon>
        <taxon>Pseudomonadaceae</taxon>
        <taxon>Pseudomonas</taxon>
    </lineage>
</organism>
<dbReference type="Pfam" id="PF20220">
    <property type="entry name" value="ABC_toxin_N"/>
    <property type="match status" value="1"/>
</dbReference>
<evidence type="ECO:0000259" key="1">
    <source>
        <dbReference type="Pfam" id="PF18276"/>
    </source>
</evidence>
<dbReference type="InterPro" id="IPR041079">
    <property type="entry name" value="Neuraminidase-like"/>
</dbReference>
<proteinExistence type="predicted"/>
<dbReference type="EMBL" id="CP009533">
    <property type="protein sequence ID" value="AIS16761.1"/>
    <property type="molecule type" value="Genomic_DNA"/>
</dbReference>
<accession>A0A089ZPZ9</accession>
<reference evidence="4 5" key="1">
    <citation type="journal article" date="2015" name="J. Biotechnol.">
        <title>Complete genome sequence of Pseudomonas rhizosphaerae IH5T (=DSM 16299T), a phosphate-solubilizing rhizobacterium for bacterial biofertilizer.</title>
        <authorList>
            <person name="Kwak Y."/>
            <person name="Jung B.K."/>
            <person name="Shin J.H."/>
        </authorList>
    </citation>
    <scope>NUCLEOTIDE SEQUENCE [LARGE SCALE GENOMIC DNA]</scope>
    <source>
        <strain evidence="4">DSM 16299</strain>
    </source>
</reference>
<evidence type="ECO:0000259" key="2">
    <source>
        <dbReference type="Pfam" id="PF18413"/>
    </source>
</evidence>
<evidence type="ECO:0008006" key="6">
    <source>
        <dbReference type="Google" id="ProtNLM"/>
    </source>
</evidence>
<feature type="domain" description="Tc toxin complex TcA C-terminal TcB-binding" evidence="1">
    <location>
        <begin position="1327"/>
        <end position="1607"/>
    </location>
</feature>